<comment type="similarity">
    <text evidence="1">Belongs to the methyltransferase superfamily.</text>
</comment>
<evidence type="ECO:0000256" key="1">
    <source>
        <dbReference type="ARBA" id="ARBA00008361"/>
    </source>
</evidence>
<dbReference type="HOGENOM" id="CLU_037990_16_1_2"/>
<dbReference type="eggNOG" id="arCOG02702">
    <property type="taxonomic scope" value="Archaea"/>
</dbReference>
<dbReference type="Gene3D" id="3.40.50.150">
    <property type="entry name" value="Vaccinia Virus protein VP39"/>
    <property type="match status" value="1"/>
</dbReference>
<dbReference type="EMBL" id="JH597770">
    <property type="protein sequence ID" value="EHP68122.1"/>
    <property type="molecule type" value="Genomic_DNA"/>
</dbReference>
<dbReference type="RefSeq" id="WP_009074221.1">
    <property type="nucleotide sequence ID" value="NZ_JH597770.1"/>
</dbReference>
<evidence type="ECO:0000259" key="4">
    <source>
        <dbReference type="Pfam" id="PF08241"/>
    </source>
</evidence>
<organism evidence="5 6">
    <name type="scientific">Metallosphaera yellowstonensis MK1</name>
    <dbReference type="NCBI Taxonomy" id="671065"/>
    <lineage>
        <taxon>Archaea</taxon>
        <taxon>Thermoproteota</taxon>
        <taxon>Thermoprotei</taxon>
        <taxon>Sulfolobales</taxon>
        <taxon>Sulfolobaceae</taxon>
        <taxon>Metallosphaera</taxon>
    </lineage>
</organism>
<evidence type="ECO:0000313" key="6">
    <source>
        <dbReference type="Proteomes" id="UP000003980"/>
    </source>
</evidence>
<dbReference type="Proteomes" id="UP000003980">
    <property type="component" value="Unassembled WGS sequence"/>
</dbReference>
<dbReference type="GO" id="GO:0032259">
    <property type="term" value="P:methylation"/>
    <property type="evidence" value="ECO:0007669"/>
    <property type="project" value="UniProtKB-KW"/>
</dbReference>
<protein>
    <submittedName>
        <fullName evidence="5">Methyltransferase family protein</fullName>
    </submittedName>
</protein>
<dbReference type="AlphaFoldDB" id="H2C7J6"/>
<evidence type="ECO:0000256" key="2">
    <source>
        <dbReference type="ARBA" id="ARBA00022603"/>
    </source>
</evidence>
<dbReference type="PANTHER" id="PTHR44942:SF4">
    <property type="entry name" value="METHYLTRANSFERASE TYPE 11 DOMAIN-CONTAINING PROTEIN"/>
    <property type="match status" value="1"/>
</dbReference>
<dbReference type="PANTHER" id="PTHR44942">
    <property type="entry name" value="METHYLTRANSF_11 DOMAIN-CONTAINING PROTEIN"/>
    <property type="match status" value="1"/>
</dbReference>
<accession>H2C7J6</accession>
<evidence type="ECO:0000313" key="5">
    <source>
        <dbReference type="EMBL" id="EHP68122.1"/>
    </source>
</evidence>
<dbReference type="InterPro" id="IPR013216">
    <property type="entry name" value="Methyltransf_11"/>
</dbReference>
<dbReference type="CDD" id="cd02440">
    <property type="entry name" value="AdoMet_MTases"/>
    <property type="match status" value="1"/>
</dbReference>
<dbReference type="GO" id="GO:0008757">
    <property type="term" value="F:S-adenosylmethionine-dependent methyltransferase activity"/>
    <property type="evidence" value="ECO:0007669"/>
    <property type="project" value="InterPro"/>
</dbReference>
<keyword evidence="6" id="KW-1185">Reference proteome</keyword>
<dbReference type="Pfam" id="PF08241">
    <property type="entry name" value="Methyltransf_11"/>
    <property type="match status" value="1"/>
</dbReference>
<dbReference type="STRING" id="671065.MetMK1DRAFT_00025450"/>
<evidence type="ECO:0000256" key="3">
    <source>
        <dbReference type="ARBA" id="ARBA00022679"/>
    </source>
</evidence>
<dbReference type="InterPro" id="IPR029063">
    <property type="entry name" value="SAM-dependent_MTases_sf"/>
</dbReference>
<dbReference type="OrthoDB" id="1018at2157"/>
<name>H2C7J6_9CREN</name>
<sequence>MHKHDFRDEFHARLLDPKRKSIEDPEKFIPELLSGNEVVVDMGCGPGYYCPVLEKYSSKLYCVDIDEKALSLAKGRATKDSTVFLNEPATNTSIPSGVVDVVVFSNSFHDMDRESTYKETIRLLKPCGKVIIVDWKKEPTPMGPPLEVRMSRQDYSTIFKDFEIVKEFEPGPYHFGLVMKRKC</sequence>
<keyword evidence="3 5" id="KW-0808">Transferase</keyword>
<feature type="domain" description="Methyltransferase type 11" evidence="4">
    <location>
        <begin position="40"/>
        <end position="132"/>
    </location>
</feature>
<proteinExistence type="inferred from homology"/>
<reference evidence="5 6" key="1">
    <citation type="submission" date="2012-01" db="EMBL/GenBank/DDBJ databases">
        <title>Improved High-Quality Draft sequence of Metallosphaera yellowstonensis MK1.</title>
        <authorList>
            <consortium name="US DOE Joint Genome Institute"/>
            <person name="Lucas S."/>
            <person name="Han J."/>
            <person name="Cheng J.-F."/>
            <person name="Goodwin L."/>
            <person name="Pitluck S."/>
            <person name="Peters L."/>
            <person name="Teshima H."/>
            <person name="Detter J.C."/>
            <person name="Han C."/>
            <person name="Tapia R."/>
            <person name="Land M."/>
            <person name="Hauser L."/>
            <person name="Kyrpides N."/>
            <person name="Kozubal M."/>
            <person name="Macur R.E."/>
            <person name="Jay Z."/>
            <person name="Inskeep W."/>
            <person name="Woyke T."/>
        </authorList>
    </citation>
    <scope>NUCLEOTIDE SEQUENCE [LARGE SCALE GENOMIC DNA]</scope>
    <source>
        <strain evidence="5 6">MK1</strain>
    </source>
</reference>
<dbReference type="SUPFAM" id="SSF53335">
    <property type="entry name" value="S-adenosyl-L-methionine-dependent methyltransferases"/>
    <property type="match status" value="1"/>
</dbReference>
<keyword evidence="2 5" id="KW-0489">Methyltransferase</keyword>
<dbReference type="InterPro" id="IPR051052">
    <property type="entry name" value="Diverse_substrate_MTase"/>
</dbReference>
<gene>
    <name evidence="5" type="ORF">MetMK1DRAFT_00025450</name>
</gene>